<dbReference type="PANTHER" id="PTHR36156">
    <property type="entry name" value="SLR2101 PROTEIN"/>
    <property type="match status" value="1"/>
</dbReference>
<protein>
    <submittedName>
        <fullName evidence="2">Cupin domain-containing protein</fullName>
    </submittedName>
</protein>
<evidence type="ECO:0000313" key="3">
    <source>
        <dbReference type="Proteomes" id="UP001244011"/>
    </source>
</evidence>
<dbReference type="Proteomes" id="UP001244011">
    <property type="component" value="Unassembled WGS sequence"/>
</dbReference>
<dbReference type="InterPro" id="IPR047142">
    <property type="entry name" value="OryJ/VirC-like"/>
</dbReference>
<feature type="domain" description="Cupin type-2" evidence="1">
    <location>
        <begin position="104"/>
        <end position="170"/>
    </location>
</feature>
<evidence type="ECO:0000259" key="1">
    <source>
        <dbReference type="Pfam" id="PF07883"/>
    </source>
</evidence>
<dbReference type="InterPro" id="IPR011051">
    <property type="entry name" value="RmlC_Cupin_sf"/>
</dbReference>
<dbReference type="InterPro" id="IPR013096">
    <property type="entry name" value="Cupin_2"/>
</dbReference>
<dbReference type="Gene3D" id="2.60.120.10">
    <property type="entry name" value="Jelly Rolls"/>
    <property type="match status" value="1"/>
</dbReference>
<keyword evidence="3" id="KW-1185">Reference proteome</keyword>
<dbReference type="CDD" id="cd02231">
    <property type="entry name" value="cupin_BLL6423-like"/>
    <property type="match status" value="1"/>
</dbReference>
<dbReference type="AlphaFoldDB" id="A0AAJ0FAQ5"/>
<proteinExistence type="predicted"/>
<dbReference type="PANTHER" id="PTHR36156:SF2">
    <property type="entry name" value="CUPIN TYPE-2 DOMAIN-CONTAINING PROTEIN"/>
    <property type="match status" value="1"/>
</dbReference>
<organism evidence="2 3">
    <name type="scientific">Phialemonium atrogriseum</name>
    <dbReference type="NCBI Taxonomy" id="1093897"/>
    <lineage>
        <taxon>Eukaryota</taxon>
        <taxon>Fungi</taxon>
        <taxon>Dikarya</taxon>
        <taxon>Ascomycota</taxon>
        <taxon>Pezizomycotina</taxon>
        <taxon>Sordariomycetes</taxon>
        <taxon>Sordariomycetidae</taxon>
        <taxon>Cephalothecales</taxon>
        <taxon>Cephalothecaceae</taxon>
        <taxon>Phialemonium</taxon>
    </lineage>
</organism>
<dbReference type="RefSeq" id="XP_060277849.1">
    <property type="nucleotide sequence ID" value="XM_060425734.1"/>
</dbReference>
<dbReference type="EMBL" id="MU839059">
    <property type="protein sequence ID" value="KAK1761636.1"/>
    <property type="molecule type" value="Genomic_DNA"/>
</dbReference>
<name>A0AAJ0FAQ5_9PEZI</name>
<dbReference type="Pfam" id="PF07883">
    <property type="entry name" value="Cupin_2"/>
    <property type="match status" value="1"/>
</dbReference>
<accession>A0AAJ0FAQ5</accession>
<sequence>MASPSHLPKLRPALDYGMRKVQRHITTLDSEGRSVFVPDEDILYCDRGGYAVSWTYATSEFPAVLSGNKDLDGFLTRDPSSNNSVAHTGSRIVNGTGITFNTTNFAPGTETVMHRTVSLDFVAVVEGEMELELDSGAKVSLKPGDSIVQRQTNHLWRNPSKDKPARIISLITPAQSVTINGKEMTTEGFSVGSMGKRSMVTQGIET</sequence>
<dbReference type="InterPro" id="IPR014710">
    <property type="entry name" value="RmlC-like_jellyroll"/>
</dbReference>
<dbReference type="SUPFAM" id="SSF51182">
    <property type="entry name" value="RmlC-like cupins"/>
    <property type="match status" value="1"/>
</dbReference>
<comment type="caution">
    <text evidence="2">The sequence shown here is derived from an EMBL/GenBank/DDBJ whole genome shotgun (WGS) entry which is preliminary data.</text>
</comment>
<dbReference type="GeneID" id="85308921"/>
<gene>
    <name evidence="2" type="ORF">QBC33DRAFT_502484</name>
</gene>
<evidence type="ECO:0000313" key="2">
    <source>
        <dbReference type="EMBL" id="KAK1761636.1"/>
    </source>
</evidence>
<reference evidence="2" key="1">
    <citation type="submission" date="2023-06" db="EMBL/GenBank/DDBJ databases">
        <title>Genome-scale phylogeny and comparative genomics of the fungal order Sordariales.</title>
        <authorList>
            <consortium name="Lawrence Berkeley National Laboratory"/>
            <person name="Hensen N."/>
            <person name="Bonometti L."/>
            <person name="Westerberg I."/>
            <person name="Brannstrom I.O."/>
            <person name="Guillou S."/>
            <person name="Cros-Aarteil S."/>
            <person name="Calhoun S."/>
            <person name="Haridas S."/>
            <person name="Kuo A."/>
            <person name="Mondo S."/>
            <person name="Pangilinan J."/>
            <person name="Riley R."/>
            <person name="Labutti K."/>
            <person name="Andreopoulos B."/>
            <person name="Lipzen A."/>
            <person name="Chen C."/>
            <person name="Yanf M."/>
            <person name="Daum C."/>
            <person name="Ng V."/>
            <person name="Clum A."/>
            <person name="Steindorff A."/>
            <person name="Ohm R."/>
            <person name="Martin F."/>
            <person name="Silar P."/>
            <person name="Natvig D."/>
            <person name="Lalanne C."/>
            <person name="Gautier V."/>
            <person name="Ament-Velasquez S.L."/>
            <person name="Kruys A."/>
            <person name="Hutchinson M.I."/>
            <person name="Powell A.J."/>
            <person name="Barry K."/>
            <person name="Miller A.N."/>
            <person name="Grigoriev I.V."/>
            <person name="Debuchy R."/>
            <person name="Gladieux P."/>
            <person name="Thoren M.H."/>
            <person name="Johannesson H."/>
        </authorList>
    </citation>
    <scope>NUCLEOTIDE SEQUENCE</scope>
    <source>
        <strain evidence="2">8032-3</strain>
    </source>
</reference>